<evidence type="ECO:0000313" key="1">
    <source>
        <dbReference type="EMBL" id="RNJ48752.1"/>
    </source>
</evidence>
<organism evidence="1 2">
    <name type="scientific">Methylocystis hirsuta</name>
    <dbReference type="NCBI Taxonomy" id="369798"/>
    <lineage>
        <taxon>Bacteria</taxon>
        <taxon>Pseudomonadati</taxon>
        <taxon>Pseudomonadota</taxon>
        <taxon>Alphaproteobacteria</taxon>
        <taxon>Hyphomicrobiales</taxon>
        <taxon>Methylocystaceae</taxon>
        <taxon>Methylocystis</taxon>
    </lineage>
</organism>
<reference evidence="1 2" key="1">
    <citation type="submission" date="2018-08" db="EMBL/GenBank/DDBJ databases">
        <title>Genome sequence of Methylocystis hirsuta CSC1, a methanotroph able to accumulate PHAs.</title>
        <authorList>
            <person name="Bordel S."/>
            <person name="Rodriguez E."/>
            <person name="Gancedo J."/>
            <person name="Munoz R."/>
        </authorList>
    </citation>
    <scope>NUCLEOTIDE SEQUENCE [LARGE SCALE GENOMIC DNA]</scope>
    <source>
        <strain evidence="1 2">CSC1</strain>
    </source>
</reference>
<dbReference type="Pfam" id="PF06296">
    <property type="entry name" value="RelE"/>
    <property type="match status" value="1"/>
</dbReference>
<sequence>MRVFKIRWFVRFARSERIDDESLSEAIRRAARGLIDADLGGGLIKQRVARRGRGRSGGYRMIVAYRVKERAVFLYGFAKNERENVEPDELEDLRLVARGWLEATSERIETALKDGAIQEVRHDEESDA</sequence>
<comment type="caution">
    <text evidence="1">The sequence shown here is derived from an EMBL/GenBank/DDBJ whole genome shotgun (WGS) entry which is preliminary data.</text>
</comment>
<dbReference type="InterPro" id="IPR009387">
    <property type="entry name" value="HigB-2"/>
</dbReference>
<name>A0A3M9XM22_9HYPH</name>
<keyword evidence="2" id="KW-1185">Reference proteome</keyword>
<evidence type="ECO:0000313" key="2">
    <source>
        <dbReference type="Proteomes" id="UP000268623"/>
    </source>
</evidence>
<gene>
    <name evidence="1" type="ORF">D1O30_03025</name>
</gene>
<dbReference type="RefSeq" id="WP_123174748.1">
    <property type="nucleotide sequence ID" value="NZ_QWDD01000001.1"/>
</dbReference>
<accession>A0A3M9XM22</accession>
<dbReference type="PIRSF" id="PIRSF018634">
    <property type="entry name" value="UCP018634"/>
    <property type="match status" value="1"/>
</dbReference>
<dbReference type="OrthoDB" id="9812066at2"/>
<dbReference type="Proteomes" id="UP000268623">
    <property type="component" value="Unassembled WGS sequence"/>
</dbReference>
<dbReference type="EMBL" id="QWDD01000001">
    <property type="protein sequence ID" value="RNJ48752.1"/>
    <property type="molecule type" value="Genomic_DNA"/>
</dbReference>
<protein>
    <submittedName>
        <fullName evidence="1">Type II toxin-antitoxin system RelE/ParE family toxin</fullName>
    </submittedName>
</protein>
<proteinExistence type="predicted"/>
<dbReference type="AlphaFoldDB" id="A0A3M9XM22"/>